<keyword evidence="2" id="KW-0378">Hydrolase</keyword>
<organism evidence="2 3">
    <name type="scientific">Agathobacter rectalis</name>
    <dbReference type="NCBI Taxonomy" id="39491"/>
    <lineage>
        <taxon>Bacteria</taxon>
        <taxon>Bacillati</taxon>
        <taxon>Bacillota</taxon>
        <taxon>Clostridia</taxon>
        <taxon>Lachnospirales</taxon>
        <taxon>Lachnospiraceae</taxon>
        <taxon>Agathobacter</taxon>
    </lineage>
</organism>
<protein>
    <submittedName>
        <fullName evidence="2">Endonuclease/exonuclease/phosphatase family protein</fullName>
    </submittedName>
</protein>
<dbReference type="EMBL" id="QRXG01000030">
    <property type="protein sequence ID" value="RGT78980.1"/>
    <property type="molecule type" value="Genomic_DNA"/>
</dbReference>
<dbReference type="GO" id="GO:0004519">
    <property type="term" value="F:endonuclease activity"/>
    <property type="evidence" value="ECO:0007669"/>
    <property type="project" value="UniProtKB-KW"/>
</dbReference>
<proteinExistence type="predicted"/>
<dbReference type="RefSeq" id="WP_118004748.1">
    <property type="nucleotide sequence ID" value="NZ_QRXF01000030.1"/>
</dbReference>
<feature type="domain" description="Endonuclease/exonuclease/phosphatase" evidence="1">
    <location>
        <begin position="4"/>
        <end position="178"/>
    </location>
</feature>
<sequence length="249" mass="28822">MRIVSFNVNGFRGMLGQGDIISDEALYNNLQSLKEFIDSLKITDEDVIILQEVPHKILVDKTTVPWVWEEQVMFQKFNSVFNKEYKLFYPRFLIDSNQCTVGLASKNTIWKYSQPPIVKYDRYHHYGNKLIEIENGNDILLGVHVNPCDEMWNLIIKGLEKNRVTFIVGDFNAYEERGKMKNKPGILRGVGYNSYIPSNVITDYKDNSSIDNFYVEKNKTIENGISIEVKKTRQFVSDHACCILDITNS</sequence>
<comment type="caution">
    <text evidence="2">The sequence shown here is derived from an EMBL/GenBank/DDBJ whole genome shotgun (WGS) entry which is preliminary data.</text>
</comment>
<keyword evidence="2" id="KW-0269">Exonuclease</keyword>
<evidence type="ECO:0000313" key="2">
    <source>
        <dbReference type="EMBL" id="RGT78980.1"/>
    </source>
</evidence>
<dbReference type="InterPro" id="IPR005135">
    <property type="entry name" value="Endo/exonuclease/phosphatase"/>
</dbReference>
<dbReference type="AlphaFoldDB" id="A0A412Q0W6"/>
<name>A0A412Q0W6_9FIRM</name>
<dbReference type="Proteomes" id="UP000284296">
    <property type="component" value="Unassembled WGS sequence"/>
</dbReference>
<dbReference type="SUPFAM" id="SSF56219">
    <property type="entry name" value="DNase I-like"/>
    <property type="match status" value="1"/>
</dbReference>
<dbReference type="Gene3D" id="3.60.10.10">
    <property type="entry name" value="Endonuclease/exonuclease/phosphatase"/>
    <property type="match status" value="2"/>
</dbReference>
<dbReference type="InterPro" id="IPR036691">
    <property type="entry name" value="Endo/exonu/phosph_ase_sf"/>
</dbReference>
<dbReference type="Pfam" id="PF03372">
    <property type="entry name" value="Exo_endo_phos"/>
    <property type="match status" value="1"/>
</dbReference>
<reference evidence="2 3" key="1">
    <citation type="submission" date="2018-08" db="EMBL/GenBank/DDBJ databases">
        <title>A genome reference for cultivated species of the human gut microbiota.</title>
        <authorList>
            <person name="Zou Y."/>
            <person name="Xue W."/>
            <person name="Luo G."/>
        </authorList>
    </citation>
    <scope>NUCLEOTIDE SEQUENCE [LARGE SCALE GENOMIC DNA]</scope>
    <source>
        <strain evidence="2 3">AF18-16LB</strain>
    </source>
</reference>
<keyword evidence="2" id="KW-0540">Nuclease</keyword>
<evidence type="ECO:0000313" key="3">
    <source>
        <dbReference type="Proteomes" id="UP000284296"/>
    </source>
</evidence>
<gene>
    <name evidence="2" type="ORF">DWX06_13545</name>
</gene>
<dbReference type="GO" id="GO:0004527">
    <property type="term" value="F:exonuclease activity"/>
    <property type="evidence" value="ECO:0007669"/>
    <property type="project" value="UniProtKB-KW"/>
</dbReference>
<accession>A0A412Q0W6</accession>
<evidence type="ECO:0000259" key="1">
    <source>
        <dbReference type="Pfam" id="PF03372"/>
    </source>
</evidence>
<keyword evidence="2" id="KW-0255">Endonuclease</keyword>